<protein>
    <submittedName>
        <fullName evidence="1">Uncharacterized protein</fullName>
    </submittedName>
</protein>
<accession>A0A0E9WY49</accession>
<organism evidence="1">
    <name type="scientific">Anguilla anguilla</name>
    <name type="common">European freshwater eel</name>
    <name type="synonym">Muraena anguilla</name>
    <dbReference type="NCBI Taxonomy" id="7936"/>
    <lineage>
        <taxon>Eukaryota</taxon>
        <taxon>Metazoa</taxon>
        <taxon>Chordata</taxon>
        <taxon>Craniata</taxon>
        <taxon>Vertebrata</taxon>
        <taxon>Euteleostomi</taxon>
        <taxon>Actinopterygii</taxon>
        <taxon>Neopterygii</taxon>
        <taxon>Teleostei</taxon>
        <taxon>Anguilliformes</taxon>
        <taxon>Anguillidae</taxon>
        <taxon>Anguilla</taxon>
    </lineage>
</organism>
<name>A0A0E9WY49_ANGAN</name>
<evidence type="ECO:0000313" key="1">
    <source>
        <dbReference type="EMBL" id="JAH95254.1"/>
    </source>
</evidence>
<dbReference type="EMBL" id="GBXM01013323">
    <property type="protein sequence ID" value="JAH95254.1"/>
    <property type="molecule type" value="Transcribed_RNA"/>
</dbReference>
<sequence length="69" mass="8060">MIYIFKHPGLWATVRDQFHTVGPPLHLLIYQKRVLSIALVLGKFSDFKCLARLIILSSRGEKIYITRYL</sequence>
<reference evidence="1" key="2">
    <citation type="journal article" date="2015" name="Fish Shellfish Immunol.">
        <title>Early steps in the European eel (Anguilla anguilla)-Vibrio vulnificus interaction in the gills: Role of the RtxA13 toxin.</title>
        <authorList>
            <person name="Callol A."/>
            <person name="Pajuelo D."/>
            <person name="Ebbesson L."/>
            <person name="Teles M."/>
            <person name="MacKenzie S."/>
            <person name="Amaro C."/>
        </authorList>
    </citation>
    <scope>NUCLEOTIDE SEQUENCE</scope>
</reference>
<dbReference type="AlphaFoldDB" id="A0A0E9WY49"/>
<proteinExistence type="predicted"/>
<reference evidence="1" key="1">
    <citation type="submission" date="2014-11" db="EMBL/GenBank/DDBJ databases">
        <authorList>
            <person name="Amaro Gonzalez C."/>
        </authorList>
    </citation>
    <scope>NUCLEOTIDE SEQUENCE</scope>
</reference>